<dbReference type="RefSeq" id="WP_035126393.1">
    <property type="nucleotide sequence ID" value="NZ_JRHH01000003.1"/>
</dbReference>
<dbReference type="EMBL" id="JRHH01000003">
    <property type="protein sequence ID" value="KGD68499.1"/>
    <property type="molecule type" value="Genomic_DNA"/>
</dbReference>
<name>A0A095SVV5_9FLAO</name>
<gene>
    <name evidence="1" type="ORF">LG45_09495</name>
</gene>
<sequence>MSSAELKLKLFREIDTLEKSKLEQVYGLFVNFINKENDTEEWNSLSKSQQNGLIDAIEEMNSSEGIDHKTIMDKYKKKYA</sequence>
<accession>A0A095SVV5</accession>
<proteinExistence type="predicted"/>
<keyword evidence="2" id="KW-1185">Reference proteome</keyword>
<reference evidence="1 2" key="1">
    <citation type="submission" date="2014-09" db="EMBL/GenBank/DDBJ databases">
        <title>Whole Genome Shotgun of Flavobacterium aquatile LMG 4008.</title>
        <authorList>
            <person name="Gale A.N."/>
            <person name="Pipes S.E."/>
            <person name="Newman J.D."/>
        </authorList>
    </citation>
    <scope>NUCLEOTIDE SEQUENCE [LARGE SCALE GENOMIC DNA]</scope>
    <source>
        <strain evidence="1 2">LMG 4008</strain>
    </source>
</reference>
<dbReference type="Proteomes" id="UP000029554">
    <property type="component" value="Unassembled WGS sequence"/>
</dbReference>
<protein>
    <submittedName>
        <fullName evidence="1">Uncharacterized protein</fullName>
    </submittedName>
</protein>
<evidence type="ECO:0000313" key="2">
    <source>
        <dbReference type="Proteomes" id="UP000029554"/>
    </source>
</evidence>
<comment type="caution">
    <text evidence="1">The sequence shown here is derived from an EMBL/GenBank/DDBJ whole genome shotgun (WGS) entry which is preliminary data.</text>
</comment>
<organism evidence="1 2">
    <name type="scientific">Flavobacterium aquatile LMG 4008 = ATCC 11947</name>
    <dbReference type="NCBI Taxonomy" id="1453498"/>
    <lineage>
        <taxon>Bacteria</taxon>
        <taxon>Pseudomonadati</taxon>
        <taxon>Bacteroidota</taxon>
        <taxon>Flavobacteriia</taxon>
        <taxon>Flavobacteriales</taxon>
        <taxon>Flavobacteriaceae</taxon>
        <taxon>Flavobacterium</taxon>
    </lineage>
</organism>
<evidence type="ECO:0000313" key="1">
    <source>
        <dbReference type="EMBL" id="KGD68499.1"/>
    </source>
</evidence>
<dbReference type="OrthoDB" id="1445294at2"/>
<dbReference type="STRING" id="1453498.LG45_09495"/>
<dbReference type="AlphaFoldDB" id="A0A095SVV5"/>